<dbReference type="RefSeq" id="WP_226952728.1">
    <property type="nucleotide sequence ID" value="NZ_JACDXW010000001.1"/>
</dbReference>
<keyword evidence="2" id="KW-1003">Cell membrane</keyword>
<evidence type="ECO:0000256" key="4">
    <source>
        <dbReference type="ARBA" id="ARBA00022730"/>
    </source>
</evidence>
<gene>
    <name evidence="8 10" type="primary">ettA</name>
    <name evidence="10" type="ORF">H0484_01835</name>
</gene>
<feature type="region of interest" description="Arm" evidence="8">
    <location>
        <begin position="95"/>
        <end position="139"/>
    </location>
</feature>
<dbReference type="InterPro" id="IPR017871">
    <property type="entry name" value="ABC_transporter-like_CS"/>
</dbReference>
<accession>A0ABS8C8Z3</accession>
<feature type="domain" description="ABC transporter" evidence="9">
    <location>
        <begin position="327"/>
        <end position="553"/>
    </location>
</feature>
<keyword evidence="7 8" id="KW-0810">Translation regulation</keyword>
<dbReference type="EC" id="3.6.1.-" evidence="8"/>
<dbReference type="PANTHER" id="PTHR43858:SF1">
    <property type="entry name" value="ABC TRANSPORTER-RELATED PROTEIN"/>
    <property type="match status" value="1"/>
</dbReference>
<dbReference type="EMBL" id="JACDXW010000001">
    <property type="protein sequence ID" value="MCB5362497.1"/>
    <property type="molecule type" value="Genomic_DNA"/>
</dbReference>
<dbReference type="HAMAP" id="MF_00847">
    <property type="entry name" value="EttA"/>
    <property type="match status" value="1"/>
</dbReference>
<sequence length="557" mass="61772">MAQYVYTMNRVGKIVPPKRQILRDISLSFFPGAKIGVLGLNGAGKSTLLRIMAGVDKDIEGEAVPMPGLKIGYLPQEPQLDPEHTVKQSVEAGLGEVFEARKRLDEVYAAYAEPDADFDALAAEQAELEAVIEAAASSGSDDIAHQMEIAADALRLPPWDAVVGNLSGGEKRRVALCRLLLSKPDMLLLDEPTNHLDAESVEWLELFLQKFPGTVVAVTHDRYFLDNAAEWILELDRGHGIPWKGNYSSWLEQKEARLKQEEASESARQKTIKKELEWVRQNPKARQAKSKARIARFEELSSHEYQKRNETSEIFIPVAERLGNEAIEFKGVSKGYGDRLLIDDISFRIPPGAIVGIIGPNGAGKSTLFRMIAGKEQPDSGEVAIGQTVRLAYVDQSREALPDEKTVFEALSDGADLITVGKFEMAARAYLGRFNFKGGDQNKRVGQLSGGERGRFHLAKTLITGGNVLLLDEPSNDLDVETLRALEDALLEFAGTVLVISHDRWFLDRIATHILAFEGDSQVVFFDGNYQEYEADKKLRLGEEGAKPRRIRYKALK</sequence>
<dbReference type="SMART" id="SM00382">
    <property type="entry name" value="AAA"/>
    <property type="match status" value="2"/>
</dbReference>
<feature type="region of interest" description="PtIM" evidence="8">
    <location>
        <begin position="245"/>
        <end position="325"/>
    </location>
</feature>
<keyword evidence="8" id="KW-0963">Cytoplasm</keyword>
<keyword evidence="4 8" id="KW-0699">rRNA-binding</keyword>
<dbReference type="Proteomes" id="UP000776983">
    <property type="component" value="Unassembled WGS sequence"/>
</dbReference>
<dbReference type="PROSITE" id="PS00211">
    <property type="entry name" value="ABC_TRANSPORTER_1"/>
    <property type="match status" value="1"/>
</dbReference>
<comment type="subunit">
    <text evidence="8">Monomer. Probably contacts ribosomal proteins L1, L5, L33 and S7, the 16S and 23S rRNA and the P-site containing tRNA(fMet).</text>
</comment>
<comment type="function">
    <text evidence="8">A translation factor that gates the progression of the 70S ribosomal initiation complex (IC, containing tRNA(fMet) in the P-site) into the translation elongation cycle by using a mechanism sensitive to the ATP/ADP ratio. Binds to the 70S ribosome E-site where it modulates the state of the translating ribosome during subunit translocation. ATP hydrolysis probably frees it from the ribosome, which can enter the elongation phase.</text>
</comment>
<keyword evidence="8" id="KW-0694">RNA-binding</keyword>
<evidence type="ECO:0000256" key="7">
    <source>
        <dbReference type="ARBA" id="ARBA00022845"/>
    </source>
</evidence>
<dbReference type="InterPro" id="IPR003439">
    <property type="entry name" value="ABC_transporter-like_ATP-bd"/>
</dbReference>
<feature type="binding site" evidence="8">
    <location>
        <begin position="359"/>
        <end position="366"/>
    </location>
    <ligand>
        <name>ATP</name>
        <dbReference type="ChEBI" id="CHEBI:30616"/>
        <label>2</label>
    </ligand>
</feature>
<dbReference type="InterPro" id="IPR032781">
    <property type="entry name" value="ABC_tran_Xtn"/>
</dbReference>
<dbReference type="InterPro" id="IPR027417">
    <property type="entry name" value="P-loop_NTPase"/>
</dbReference>
<dbReference type="Pfam" id="PF12848">
    <property type="entry name" value="ABC_tran_Xtn"/>
    <property type="match status" value="1"/>
</dbReference>
<comment type="caution">
    <text evidence="10">The sequence shown here is derived from an EMBL/GenBank/DDBJ whole genome shotgun (WGS) entry which is preliminary data.</text>
</comment>
<evidence type="ECO:0000256" key="8">
    <source>
        <dbReference type="HAMAP-Rule" id="MF_00847"/>
    </source>
</evidence>
<proteinExistence type="inferred from homology"/>
<keyword evidence="8" id="KW-0677">Repeat</keyword>
<evidence type="ECO:0000256" key="5">
    <source>
        <dbReference type="ARBA" id="ARBA00022741"/>
    </source>
</evidence>
<keyword evidence="8" id="KW-0648">Protein biosynthesis</keyword>
<dbReference type="NCBIfam" id="NF008775">
    <property type="entry name" value="PRK11819.1"/>
    <property type="match status" value="1"/>
</dbReference>
<protein>
    <recommendedName>
        <fullName evidence="8">Energy-dependent translational throttle protein EttA</fullName>
        <ecNumber evidence="8">3.6.1.-</ecNumber>
    </recommendedName>
    <alternativeName>
        <fullName evidence="8">Translational regulatory factor EttA</fullName>
    </alternativeName>
</protein>
<comment type="catalytic activity">
    <reaction evidence="8">
        <text>ATP + H2O = ADP + phosphate + H(+)</text>
        <dbReference type="Rhea" id="RHEA:13065"/>
        <dbReference type="ChEBI" id="CHEBI:15377"/>
        <dbReference type="ChEBI" id="CHEBI:15378"/>
        <dbReference type="ChEBI" id="CHEBI:30616"/>
        <dbReference type="ChEBI" id="CHEBI:43474"/>
        <dbReference type="ChEBI" id="CHEBI:456216"/>
    </reaction>
</comment>
<dbReference type="SUPFAM" id="SSF52540">
    <property type="entry name" value="P-loop containing nucleoside triphosphate hydrolases"/>
    <property type="match status" value="2"/>
</dbReference>
<keyword evidence="2" id="KW-0472">Membrane</keyword>
<evidence type="ECO:0000256" key="2">
    <source>
        <dbReference type="ARBA" id="ARBA00022475"/>
    </source>
</evidence>
<dbReference type="InterPro" id="IPR022374">
    <property type="entry name" value="EttA"/>
</dbReference>
<keyword evidence="8" id="KW-0378">Hydrolase</keyword>
<evidence type="ECO:0000313" key="11">
    <source>
        <dbReference type="Proteomes" id="UP000776983"/>
    </source>
</evidence>
<dbReference type="InterPro" id="IPR003593">
    <property type="entry name" value="AAA+_ATPase"/>
</dbReference>
<evidence type="ECO:0000256" key="3">
    <source>
        <dbReference type="ARBA" id="ARBA00022555"/>
    </source>
</evidence>
<reference evidence="10 11" key="1">
    <citation type="submission" date="2020-07" db="EMBL/GenBank/DDBJ databases">
        <title>Pusillimonas sp. nov., isolated from poultry manure in Taiwan.</title>
        <authorList>
            <person name="Lin S.-Y."/>
            <person name="Tang Y.-S."/>
            <person name="Young C.-C."/>
        </authorList>
    </citation>
    <scope>NUCLEOTIDE SEQUENCE [LARGE SCALE GENOMIC DNA]</scope>
    <source>
        <strain evidence="10 11">CC-YST705</strain>
    </source>
</reference>
<keyword evidence="6 8" id="KW-0067">ATP-binding</keyword>
<dbReference type="NCBIfam" id="TIGR03719">
    <property type="entry name" value="ABC_ABC_ChvD"/>
    <property type="match status" value="1"/>
</dbReference>
<name>A0ABS8C8Z3_9BURK</name>
<dbReference type="PANTHER" id="PTHR43858">
    <property type="entry name" value="ENERGY-DEPENDENT TRANSLATIONAL THROTTLE PROTEIN ETTA"/>
    <property type="match status" value="1"/>
</dbReference>
<feature type="binding site" evidence="8">
    <location>
        <begin position="39"/>
        <end position="46"/>
    </location>
    <ligand>
        <name>ATP</name>
        <dbReference type="ChEBI" id="CHEBI:30616"/>
        <label>1</label>
    </ligand>
</feature>
<comment type="subcellular location">
    <subcellularLocation>
        <location evidence="8">Cytoplasm</location>
    </subcellularLocation>
    <text evidence="8">Associates with ribosomes and polysomes.</text>
</comment>
<comment type="similarity">
    <text evidence="1 8">Belongs to the ABC transporter superfamily. ABCF family. Translational throttle EttA subfamily.</text>
</comment>
<evidence type="ECO:0000256" key="6">
    <source>
        <dbReference type="ARBA" id="ARBA00022840"/>
    </source>
</evidence>
<evidence type="ECO:0000313" key="10">
    <source>
        <dbReference type="EMBL" id="MCB5362497.1"/>
    </source>
</evidence>
<feature type="domain" description="ABC transporter" evidence="9">
    <location>
        <begin position="6"/>
        <end position="263"/>
    </location>
</feature>
<keyword evidence="11" id="KW-1185">Reference proteome</keyword>
<keyword evidence="5 8" id="KW-0547">Nucleotide-binding</keyword>
<evidence type="ECO:0000259" key="9">
    <source>
        <dbReference type="PROSITE" id="PS50893"/>
    </source>
</evidence>
<comment type="domain">
    <text evidence="8">The arm domain is inserted in the first ABC transporter domain. Probably contacts ribosomal protein L1.</text>
</comment>
<dbReference type="Pfam" id="PF00005">
    <property type="entry name" value="ABC_tran"/>
    <property type="match status" value="2"/>
</dbReference>
<dbReference type="Gene3D" id="3.40.50.300">
    <property type="entry name" value="P-loop containing nucleotide triphosphate hydrolases"/>
    <property type="match status" value="2"/>
</dbReference>
<comment type="domain">
    <text evidence="8">The P-site tRNA interaction motif (PtIM domain) probably interacts with the P-site tRNA(fMet) as well as the 23S rRNA.</text>
</comment>
<evidence type="ECO:0000256" key="1">
    <source>
        <dbReference type="ARBA" id="ARBA00005868"/>
    </source>
</evidence>
<keyword evidence="3 8" id="KW-0820">tRNA-binding</keyword>
<dbReference type="CDD" id="cd03221">
    <property type="entry name" value="ABCF_EF-3"/>
    <property type="match status" value="2"/>
</dbReference>
<organism evidence="10 11">
    <name type="scientific">Mesopusillimonas faecipullorum</name>
    <dbReference type="NCBI Taxonomy" id="2755040"/>
    <lineage>
        <taxon>Bacteria</taxon>
        <taxon>Pseudomonadati</taxon>
        <taxon>Pseudomonadota</taxon>
        <taxon>Betaproteobacteria</taxon>
        <taxon>Burkholderiales</taxon>
        <taxon>Alcaligenaceae</taxon>
        <taxon>Mesopusillimonas</taxon>
    </lineage>
</organism>
<dbReference type="PROSITE" id="PS50893">
    <property type="entry name" value="ABC_TRANSPORTER_2"/>
    <property type="match status" value="2"/>
</dbReference>